<reference evidence="2 3" key="1">
    <citation type="journal article" date="2014" name="Agronomy (Basel)">
        <title>A Draft Genome Sequence for Ensete ventricosum, the Drought-Tolerant Tree Against Hunger.</title>
        <authorList>
            <person name="Harrison J."/>
            <person name="Moore K.A."/>
            <person name="Paszkiewicz K."/>
            <person name="Jones T."/>
            <person name="Grant M."/>
            <person name="Ambacheew D."/>
            <person name="Muzemil S."/>
            <person name="Studholme D.J."/>
        </authorList>
    </citation>
    <scope>NUCLEOTIDE SEQUENCE [LARGE SCALE GENOMIC DNA]</scope>
</reference>
<proteinExistence type="predicted"/>
<dbReference type="EMBL" id="AMZH03014339">
    <property type="protein sequence ID" value="RRT47796.1"/>
    <property type="molecule type" value="Genomic_DNA"/>
</dbReference>
<sequence length="132" mass="14873">MKCHSVAIRVVRNKWCITEIVLVGDRGPRSRNWCTNSSEENRIGASPATRWRRLCKRVAVFLSIDQGELLRRHSGVEQVVERDEEATTSPEGLSYPKSKLLGRKEVDSEERHSAVEADLPIAKEGMQMQGNG</sequence>
<evidence type="ECO:0000313" key="3">
    <source>
        <dbReference type="Proteomes" id="UP000287651"/>
    </source>
</evidence>
<feature type="region of interest" description="Disordered" evidence="1">
    <location>
        <begin position="77"/>
        <end position="132"/>
    </location>
</feature>
<comment type="caution">
    <text evidence="2">The sequence shown here is derived from an EMBL/GenBank/DDBJ whole genome shotgun (WGS) entry which is preliminary data.</text>
</comment>
<dbReference type="AlphaFoldDB" id="A0A426Y7X0"/>
<dbReference type="Proteomes" id="UP000287651">
    <property type="component" value="Unassembled WGS sequence"/>
</dbReference>
<feature type="compositionally biased region" description="Basic and acidic residues" evidence="1">
    <location>
        <begin position="102"/>
        <end position="115"/>
    </location>
</feature>
<name>A0A426Y7X0_ENSVE</name>
<gene>
    <name evidence="2" type="ORF">B296_00037494</name>
</gene>
<evidence type="ECO:0000313" key="2">
    <source>
        <dbReference type="EMBL" id="RRT47796.1"/>
    </source>
</evidence>
<protein>
    <submittedName>
        <fullName evidence="2">Uncharacterized protein</fullName>
    </submittedName>
</protein>
<organism evidence="2 3">
    <name type="scientific">Ensete ventricosum</name>
    <name type="common">Abyssinian banana</name>
    <name type="synonym">Musa ensete</name>
    <dbReference type="NCBI Taxonomy" id="4639"/>
    <lineage>
        <taxon>Eukaryota</taxon>
        <taxon>Viridiplantae</taxon>
        <taxon>Streptophyta</taxon>
        <taxon>Embryophyta</taxon>
        <taxon>Tracheophyta</taxon>
        <taxon>Spermatophyta</taxon>
        <taxon>Magnoliopsida</taxon>
        <taxon>Liliopsida</taxon>
        <taxon>Zingiberales</taxon>
        <taxon>Musaceae</taxon>
        <taxon>Ensete</taxon>
    </lineage>
</organism>
<accession>A0A426Y7X0</accession>
<evidence type="ECO:0000256" key="1">
    <source>
        <dbReference type="SAM" id="MobiDB-lite"/>
    </source>
</evidence>